<keyword evidence="1" id="KW-1133">Transmembrane helix</keyword>
<dbReference type="EMBL" id="KZ293646">
    <property type="protein sequence ID" value="PBL00080.1"/>
    <property type="molecule type" value="Genomic_DNA"/>
</dbReference>
<evidence type="ECO:0000313" key="3">
    <source>
        <dbReference type="Proteomes" id="UP000217790"/>
    </source>
</evidence>
<evidence type="ECO:0000256" key="1">
    <source>
        <dbReference type="SAM" id="Phobius"/>
    </source>
</evidence>
<gene>
    <name evidence="2" type="ORF">ARMGADRAFT_1024144</name>
</gene>
<sequence length="542" mass="59871">MAAQTDLPTSLTDSHIAHLTHTFDGDMNSRIFSSQLLVSNLKHIGIYTGILAVTMWNISISKSWHIGQAMVVVIILLYIATFFSFILSWTFMSLEFTHEQNIWTRWLRLCSNDNSILVLVGLGAASIICNILSDLAIIWCCWMVWGQHFLIVLPTLCLLTGVVFTLVTTIWCTIAIVYHILHVGRANSGVGGGLGAYYHVIEVLIESSALYSGIAPTILIGWVATASFHTSGSPKSPGLCISCPTPGAAAMATNPTPIPSQSTSTPSINIGAYRCLCKGLPKAHIATTMTTTNETMATMTMWAGVVILHCGAMRQFRGGMLEKESLGEKGWRAEDIEKDARMKVRMLVAHNNDDGHTLLTFNPSSHHQGLTTSILNIGESSGEYMSAYKYNMISIYEMFPIKPRMYWDPCSGLISTMLAVALLAKWHGSIMSSLRFGQAQMERTDEPDSKHVQMSTQRVYSDDVEAQQDEVKIGHSATPGPTVVWLCMDIRIRGIRTTDICTQLQGQLKLPGKVKVIFARMTPDQKSDRGFEFLDLKNTRTH</sequence>
<dbReference type="InParanoid" id="A0A2H3DXZ0"/>
<dbReference type="OrthoDB" id="3265004at2759"/>
<organism evidence="2 3">
    <name type="scientific">Armillaria gallica</name>
    <name type="common">Bulbous honey fungus</name>
    <name type="synonym">Armillaria bulbosa</name>
    <dbReference type="NCBI Taxonomy" id="47427"/>
    <lineage>
        <taxon>Eukaryota</taxon>
        <taxon>Fungi</taxon>
        <taxon>Dikarya</taxon>
        <taxon>Basidiomycota</taxon>
        <taxon>Agaricomycotina</taxon>
        <taxon>Agaricomycetes</taxon>
        <taxon>Agaricomycetidae</taxon>
        <taxon>Agaricales</taxon>
        <taxon>Marasmiineae</taxon>
        <taxon>Physalacriaceae</taxon>
        <taxon>Armillaria</taxon>
    </lineage>
</organism>
<feature type="transmembrane region" description="Helical" evidence="1">
    <location>
        <begin position="66"/>
        <end position="94"/>
    </location>
</feature>
<protein>
    <submittedName>
        <fullName evidence="2">Uncharacterized protein</fullName>
    </submittedName>
</protein>
<reference evidence="3" key="1">
    <citation type="journal article" date="2017" name="Nat. Ecol. Evol.">
        <title>Genome expansion and lineage-specific genetic innovations in the forest pathogenic fungi Armillaria.</title>
        <authorList>
            <person name="Sipos G."/>
            <person name="Prasanna A.N."/>
            <person name="Walter M.C."/>
            <person name="O'Connor E."/>
            <person name="Balint B."/>
            <person name="Krizsan K."/>
            <person name="Kiss B."/>
            <person name="Hess J."/>
            <person name="Varga T."/>
            <person name="Slot J."/>
            <person name="Riley R."/>
            <person name="Boka B."/>
            <person name="Rigling D."/>
            <person name="Barry K."/>
            <person name="Lee J."/>
            <person name="Mihaltcheva S."/>
            <person name="LaButti K."/>
            <person name="Lipzen A."/>
            <person name="Waldron R."/>
            <person name="Moloney N.M."/>
            <person name="Sperisen C."/>
            <person name="Kredics L."/>
            <person name="Vagvoelgyi C."/>
            <person name="Patrignani A."/>
            <person name="Fitzpatrick D."/>
            <person name="Nagy I."/>
            <person name="Doyle S."/>
            <person name="Anderson J.B."/>
            <person name="Grigoriev I.V."/>
            <person name="Gueldener U."/>
            <person name="Muensterkoetter M."/>
            <person name="Nagy L.G."/>
        </authorList>
    </citation>
    <scope>NUCLEOTIDE SEQUENCE [LARGE SCALE GENOMIC DNA]</scope>
    <source>
        <strain evidence="3">Ar21-2</strain>
    </source>
</reference>
<accession>A0A2H3DXZ0</accession>
<keyword evidence="1" id="KW-0472">Membrane</keyword>
<dbReference type="Proteomes" id="UP000217790">
    <property type="component" value="Unassembled WGS sequence"/>
</dbReference>
<feature type="transmembrane region" description="Helical" evidence="1">
    <location>
        <begin position="44"/>
        <end position="60"/>
    </location>
</feature>
<dbReference type="AlphaFoldDB" id="A0A2H3DXZ0"/>
<keyword evidence="1" id="KW-0812">Transmembrane</keyword>
<feature type="transmembrane region" description="Helical" evidence="1">
    <location>
        <begin position="151"/>
        <end position="178"/>
    </location>
</feature>
<proteinExistence type="predicted"/>
<keyword evidence="3" id="KW-1185">Reference proteome</keyword>
<feature type="transmembrane region" description="Helical" evidence="1">
    <location>
        <begin position="115"/>
        <end position="145"/>
    </location>
</feature>
<name>A0A2H3DXZ0_ARMGA</name>
<evidence type="ECO:0000313" key="2">
    <source>
        <dbReference type="EMBL" id="PBL00080.1"/>
    </source>
</evidence>